<dbReference type="EMBL" id="JACHXE010000002">
    <property type="protein sequence ID" value="MBB3076235.1"/>
    <property type="molecule type" value="Genomic_DNA"/>
</dbReference>
<dbReference type="Proteomes" id="UP000572907">
    <property type="component" value="Unassembled WGS sequence"/>
</dbReference>
<gene>
    <name evidence="2" type="ORF">FHS41_002712</name>
</gene>
<evidence type="ECO:0000313" key="2">
    <source>
        <dbReference type="EMBL" id="MBB3076235.1"/>
    </source>
</evidence>
<keyword evidence="1" id="KW-0812">Transmembrane</keyword>
<dbReference type="AlphaFoldDB" id="A0A7W4ZPG1"/>
<keyword evidence="3" id="KW-1185">Reference proteome</keyword>
<dbReference type="SUPFAM" id="SSF103481">
    <property type="entry name" value="Multidrug resistance efflux transporter EmrE"/>
    <property type="match status" value="1"/>
</dbReference>
<comment type="caution">
    <text evidence="2">The sequence shown here is derived from an EMBL/GenBank/DDBJ whole genome shotgun (WGS) entry which is preliminary data.</text>
</comment>
<sequence>MGVVCAGLALLGLAAGAEGDEGGPAWLKWAMLGAAGGVLLLGAVGGRLPERGRALGLGAGLGFGVVEVAVRLIDGLSPGELFTNPAAYALVLGGGAAFLLLTSALQRGSVTTATAGPVLGETVAPALIGVVWLGDRTRPGLGRLAVLGFAVAVAGAPALSRFGEAPVEPQGGAAEEDAVAPK</sequence>
<evidence type="ECO:0000256" key="1">
    <source>
        <dbReference type="SAM" id="Phobius"/>
    </source>
</evidence>
<protein>
    <recommendedName>
        <fullName evidence="4">EamA domain-containing protein</fullName>
    </recommendedName>
</protein>
<dbReference type="PANTHER" id="PTHR40761:SF1">
    <property type="entry name" value="CONSERVED INTEGRAL MEMBRANE ALANINE VALINE AND LEUCINE RICH PROTEIN-RELATED"/>
    <property type="match status" value="1"/>
</dbReference>
<feature type="transmembrane region" description="Helical" evidence="1">
    <location>
        <begin position="29"/>
        <end position="48"/>
    </location>
</feature>
<feature type="transmembrane region" description="Helical" evidence="1">
    <location>
        <begin position="85"/>
        <end position="105"/>
    </location>
</feature>
<dbReference type="InterPro" id="IPR037185">
    <property type="entry name" value="EmrE-like"/>
</dbReference>
<evidence type="ECO:0000313" key="3">
    <source>
        <dbReference type="Proteomes" id="UP000572907"/>
    </source>
</evidence>
<proteinExistence type="predicted"/>
<accession>A0A7W4ZPG1</accession>
<evidence type="ECO:0008006" key="4">
    <source>
        <dbReference type="Google" id="ProtNLM"/>
    </source>
</evidence>
<organism evidence="2 3">
    <name type="scientific">Streptomyces violarus</name>
    <dbReference type="NCBI Taxonomy" id="67380"/>
    <lineage>
        <taxon>Bacteria</taxon>
        <taxon>Bacillati</taxon>
        <taxon>Actinomycetota</taxon>
        <taxon>Actinomycetes</taxon>
        <taxon>Kitasatosporales</taxon>
        <taxon>Streptomycetaceae</taxon>
        <taxon>Streptomyces</taxon>
    </lineage>
</organism>
<dbReference type="PANTHER" id="PTHR40761">
    <property type="entry name" value="CONSERVED INTEGRAL MEMBRANE ALANINE VALINE AND LEUCINE RICH PROTEIN-RELATED"/>
    <property type="match status" value="1"/>
</dbReference>
<name>A0A7W4ZPG1_9ACTN</name>
<keyword evidence="1" id="KW-1133">Transmembrane helix</keyword>
<feature type="transmembrane region" description="Helical" evidence="1">
    <location>
        <begin position="55"/>
        <end position="73"/>
    </location>
</feature>
<keyword evidence="1" id="KW-0472">Membrane</keyword>
<reference evidence="2 3" key="1">
    <citation type="submission" date="2020-08" db="EMBL/GenBank/DDBJ databases">
        <title>Genomic Encyclopedia of Type Strains, Phase III (KMG-III): the genomes of soil and plant-associated and newly described type strains.</title>
        <authorList>
            <person name="Whitman W."/>
        </authorList>
    </citation>
    <scope>NUCLEOTIDE SEQUENCE [LARGE SCALE GENOMIC DNA]</scope>
    <source>
        <strain evidence="2 3">CECT 3237</strain>
    </source>
</reference>